<feature type="domain" description="Large ribosomal subunit protein bL25 beta" evidence="7">
    <location>
        <begin position="102"/>
        <end position="183"/>
    </location>
</feature>
<dbReference type="NCBIfam" id="TIGR00731">
    <property type="entry name" value="bL25_bact_ctc"/>
    <property type="match status" value="1"/>
</dbReference>
<dbReference type="CDD" id="cd00495">
    <property type="entry name" value="Ribosomal_L25_TL5_CTC"/>
    <property type="match status" value="1"/>
</dbReference>
<protein>
    <recommendedName>
        <fullName evidence="5">Large ribosomal subunit protein bL25</fullName>
    </recommendedName>
    <alternativeName>
        <fullName evidence="5">General stress protein CTC</fullName>
    </alternativeName>
</protein>
<dbReference type="PANTHER" id="PTHR33284:SF1">
    <property type="entry name" value="RIBOSOMAL PROTEIN L25_GLN-TRNA SYNTHETASE, ANTI-CODON-BINDING DOMAIN-CONTAINING PROTEIN"/>
    <property type="match status" value="1"/>
</dbReference>
<dbReference type="KEGG" id="mas:Mahau_1693"/>
<dbReference type="InterPro" id="IPR037121">
    <property type="entry name" value="Ribosomal_bL25_C"/>
</dbReference>
<feature type="domain" description="Large ribosomal subunit protein bL25 L25" evidence="6">
    <location>
        <begin position="7"/>
        <end position="93"/>
    </location>
</feature>
<dbReference type="STRING" id="697281.Mahau_1693"/>
<keyword evidence="2 5" id="KW-0694">RNA-binding</keyword>
<dbReference type="InterPro" id="IPR020930">
    <property type="entry name" value="Ribosomal_uL5_bac-type"/>
</dbReference>
<evidence type="ECO:0000256" key="3">
    <source>
        <dbReference type="ARBA" id="ARBA00022980"/>
    </source>
</evidence>
<reference evidence="9" key="1">
    <citation type="submission" date="2010-11" db="EMBL/GenBank/DDBJ databases">
        <title>The complete genome of Mahella australiensis DSM 15567.</title>
        <authorList>
            <consortium name="US DOE Joint Genome Institute (JGI-PGF)"/>
            <person name="Lucas S."/>
            <person name="Copeland A."/>
            <person name="Lapidus A."/>
            <person name="Bruce D."/>
            <person name="Goodwin L."/>
            <person name="Pitluck S."/>
            <person name="Kyrpides N."/>
            <person name="Mavromatis K."/>
            <person name="Pagani I."/>
            <person name="Ivanova N."/>
            <person name="Teshima H."/>
            <person name="Brettin T."/>
            <person name="Detter J.C."/>
            <person name="Han C."/>
            <person name="Tapia R."/>
            <person name="Land M."/>
            <person name="Hauser L."/>
            <person name="Markowitz V."/>
            <person name="Cheng J.-F."/>
            <person name="Hugenholtz P."/>
            <person name="Woyke T."/>
            <person name="Wu D."/>
            <person name="Spring S."/>
            <person name="Pukall R."/>
            <person name="Steenblock K."/>
            <person name="Schneider S."/>
            <person name="Klenk H.-P."/>
            <person name="Eisen J.A."/>
        </authorList>
    </citation>
    <scope>NUCLEOTIDE SEQUENCE [LARGE SCALE GENOMIC DNA]</scope>
    <source>
        <strain evidence="9">DSM 15567 / CIP 107919 / 50-1 BON</strain>
    </source>
</reference>
<dbReference type="HOGENOM" id="CLU_075939_2_0_9"/>
<evidence type="ECO:0000313" key="9">
    <source>
        <dbReference type="Proteomes" id="UP000008457"/>
    </source>
</evidence>
<evidence type="ECO:0000313" key="8">
    <source>
        <dbReference type="EMBL" id="AEE96874.1"/>
    </source>
</evidence>
<keyword evidence="1 5" id="KW-0699">rRNA-binding</keyword>
<dbReference type="InterPro" id="IPR001021">
    <property type="entry name" value="Ribosomal_bL25_long"/>
</dbReference>
<dbReference type="SUPFAM" id="SSF50715">
    <property type="entry name" value="Ribosomal protein L25-like"/>
    <property type="match status" value="1"/>
</dbReference>
<dbReference type="InterPro" id="IPR011035">
    <property type="entry name" value="Ribosomal_bL25/Gln-tRNA_synth"/>
</dbReference>
<dbReference type="Pfam" id="PF01386">
    <property type="entry name" value="Ribosomal_L25p"/>
    <property type="match status" value="1"/>
</dbReference>
<evidence type="ECO:0000256" key="5">
    <source>
        <dbReference type="HAMAP-Rule" id="MF_01334"/>
    </source>
</evidence>
<dbReference type="OrthoDB" id="9790002at2"/>
<dbReference type="InterPro" id="IPR029751">
    <property type="entry name" value="Ribosomal_L25_dom"/>
</dbReference>
<name>F4A040_MAHA5</name>
<dbReference type="PANTHER" id="PTHR33284">
    <property type="entry name" value="RIBOSOMAL PROTEIN L25/GLN-TRNA SYNTHETASE, ANTI-CODON-BINDING DOMAIN-CONTAINING PROTEIN"/>
    <property type="match status" value="1"/>
</dbReference>
<dbReference type="Proteomes" id="UP000008457">
    <property type="component" value="Chromosome"/>
</dbReference>
<keyword evidence="9" id="KW-1185">Reference proteome</keyword>
<evidence type="ECO:0000259" key="7">
    <source>
        <dbReference type="Pfam" id="PF14693"/>
    </source>
</evidence>
<dbReference type="GO" id="GO:0003735">
    <property type="term" value="F:structural constituent of ribosome"/>
    <property type="evidence" value="ECO:0007669"/>
    <property type="project" value="InterPro"/>
</dbReference>
<dbReference type="Pfam" id="PF14693">
    <property type="entry name" value="Ribosomal_TL5_C"/>
    <property type="match status" value="1"/>
</dbReference>
<dbReference type="EMBL" id="CP002360">
    <property type="protein sequence ID" value="AEE96874.1"/>
    <property type="molecule type" value="Genomic_DNA"/>
</dbReference>
<dbReference type="AlphaFoldDB" id="F4A040"/>
<comment type="similarity">
    <text evidence="5">Belongs to the bacterial ribosomal protein bL25 family. CTC subfamily.</text>
</comment>
<sequence length="201" mass="22205">MAERVALAIEKRQETGSGAAARLRRSGMIPGVVYGKSIAPINVKVPVKELREIISKHGRNAVLNLNIEGQTLAAVIKDLQHDLMGTQYEHVDFQHILMNEVIKTKVPIRLQGEGLIESKGGLVMLQLDELDVECLPDSLPEVIEIDVSDMEVGQSLKVADINVPENVRIISNPDEIVLAVMETKSGIQEIENEENNEEEQL</sequence>
<keyword evidence="3 5" id="KW-0689">Ribosomal protein</keyword>
<dbReference type="Gene3D" id="2.170.120.20">
    <property type="entry name" value="Ribosomal protein L25, beta domain"/>
    <property type="match status" value="1"/>
</dbReference>
<dbReference type="InterPro" id="IPR020056">
    <property type="entry name" value="Rbsml_bL25/Gln-tRNA_synth_N"/>
</dbReference>
<evidence type="ECO:0000256" key="1">
    <source>
        <dbReference type="ARBA" id="ARBA00022730"/>
    </source>
</evidence>
<evidence type="ECO:0000259" key="6">
    <source>
        <dbReference type="Pfam" id="PF01386"/>
    </source>
</evidence>
<accession>F4A040</accession>
<proteinExistence type="inferred from homology"/>
<evidence type="ECO:0000256" key="2">
    <source>
        <dbReference type="ARBA" id="ARBA00022884"/>
    </source>
</evidence>
<comment type="function">
    <text evidence="5">This is one of the proteins that binds to the 5S RNA in the ribosome where it forms part of the central protuberance.</text>
</comment>
<dbReference type="GO" id="GO:0008097">
    <property type="term" value="F:5S rRNA binding"/>
    <property type="evidence" value="ECO:0007669"/>
    <property type="project" value="InterPro"/>
</dbReference>
<comment type="subunit">
    <text evidence="5">Part of the 50S ribosomal subunit; part of the 5S rRNA/L5/L18/L25 subcomplex. Contacts the 5S rRNA. Binds to the 5S rRNA independently of L5 and L18.</text>
</comment>
<dbReference type="RefSeq" id="WP_013781302.1">
    <property type="nucleotide sequence ID" value="NC_015520.1"/>
</dbReference>
<dbReference type="InterPro" id="IPR020057">
    <property type="entry name" value="Ribosomal_bL25_b-dom"/>
</dbReference>
<dbReference type="eggNOG" id="COG1825">
    <property type="taxonomic scope" value="Bacteria"/>
</dbReference>
<gene>
    <name evidence="5" type="primary">rplY</name>
    <name evidence="5" type="synonym">ctc</name>
    <name evidence="8" type="ordered locus">Mahau_1693</name>
</gene>
<evidence type="ECO:0000256" key="4">
    <source>
        <dbReference type="ARBA" id="ARBA00023274"/>
    </source>
</evidence>
<organism evidence="8 9">
    <name type="scientific">Mahella australiensis (strain DSM 15567 / CIP 107919 / 50-1 BON)</name>
    <dbReference type="NCBI Taxonomy" id="697281"/>
    <lineage>
        <taxon>Bacteria</taxon>
        <taxon>Bacillati</taxon>
        <taxon>Bacillota</taxon>
        <taxon>Clostridia</taxon>
        <taxon>Thermoanaerobacterales</taxon>
        <taxon>Thermoanaerobacterales Family IV. Incertae Sedis</taxon>
        <taxon>Mahella</taxon>
    </lineage>
</organism>
<dbReference type="Gene3D" id="2.40.240.10">
    <property type="entry name" value="Ribosomal Protein L25, Chain P"/>
    <property type="match status" value="1"/>
</dbReference>
<dbReference type="HAMAP" id="MF_01334">
    <property type="entry name" value="Ribosomal_bL25_CTC"/>
    <property type="match status" value="1"/>
</dbReference>
<reference evidence="8 9" key="2">
    <citation type="journal article" date="2011" name="Stand. Genomic Sci.">
        <title>Complete genome sequence of Mahella australiensis type strain (50-1 BON).</title>
        <authorList>
            <person name="Sikorski J."/>
            <person name="Teshima H."/>
            <person name="Nolan M."/>
            <person name="Lucas S."/>
            <person name="Hammon N."/>
            <person name="Deshpande S."/>
            <person name="Cheng J.F."/>
            <person name="Pitluck S."/>
            <person name="Liolios K."/>
            <person name="Pagani I."/>
            <person name="Ivanova N."/>
            <person name="Huntemann M."/>
            <person name="Mavromatis K."/>
            <person name="Ovchinikova G."/>
            <person name="Pati A."/>
            <person name="Tapia R."/>
            <person name="Han C."/>
            <person name="Goodwin L."/>
            <person name="Chen A."/>
            <person name="Palaniappan K."/>
            <person name="Land M."/>
            <person name="Hauser L."/>
            <person name="Ngatchou-Djao O.D."/>
            <person name="Rohde M."/>
            <person name="Pukall R."/>
            <person name="Spring S."/>
            <person name="Abt B."/>
            <person name="Goker M."/>
            <person name="Detter J.C."/>
            <person name="Woyke T."/>
            <person name="Bristow J."/>
            <person name="Markowitz V."/>
            <person name="Hugenholtz P."/>
            <person name="Eisen J.A."/>
            <person name="Kyrpides N.C."/>
            <person name="Klenk H.P."/>
            <person name="Lapidus A."/>
        </authorList>
    </citation>
    <scope>NUCLEOTIDE SEQUENCE [LARGE SCALE GENOMIC DNA]</scope>
    <source>
        <strain evidence="9">DSM 15567 / CIP 107919 / 50-1 BON</strain>
    </source>
</reference>
<dbReference type="GO" id="GO:0022625">
    <property type="term" value="C:cytosolic large ribosomal subunit"/>
    <property type="evidence" value="ECO:0007669"/>
    <property type="project" value="TreeGrafter"/>
</dbReference>
<dbReference type="GO" id="GO:0006412">
    <property type="term" value="P:translation"/>
    <property type="evidence" value="ECO:0007669"/>
    <property type="project" value="UniProtKB-UniRule"/>
</dbReference>
<keyword evidence="4 5" id="KW-0687">Ribonucleoprotein</keyword>